<gene>
    <name evidence="1" type="ORF">HNP90_000022</name>
</gene>
<name>A0A7J9PD56_METMI</name>
<sequence length="102" mass="12203">MKFLWIFSDYKKYKEIYKKLMKSEIMAKFQLNSSDKEYIKDKGINNIENHAYDFIKLKIKPKSIKNDGKQTPMKGYPVFTAQHATATCCRDCIEKWHKFPKK</sequence>
<reference evidence="1 2" key="1">
    <citation type="submission" date="2020-07" db="EMBL/GenBank/DDBJ databases">
        <title>Genomic Encyclopedia of Type Strains, Phase IV (KMG-V): Genome sequencing to study the core and pangenomes of soil and plant-associated prokaryotes.</title>
        <authorList>
            <person name="Whitman W."/>
        </authorList>
    </citation>
    <scope>NUCLEOTIDE SEQUENCE [LARGE SCALE GENOMIC DNA]</scope>
    <source>
        <strain evidence="1 2">C8</strain>
    </source>
</reference>
<dbReference type="InterPro" id="IPR020378">
    <property type="entry name" value="DUF4186"/>
</dbReference>
<comment type="caution">
    <text evidence="1">The sequence shown here is derived from an EMBL/GenBank/DDBJ whole genome shotgun (WGS) entry which is preliminary data.</text>
</comment>
<dbReference type="AlphaFoldDB" id="A0A7J9PD56"/>
<organism evidence="1 2">
    <name type="scientific">Methanococcus maripaludis</name>
    <name type="common">Methanococcus deltae</name>
    <dbReference type="NCBI Taxonomy" id="39152"/>
    <lineage>
        <taxon>Archaea</taxon>
        <taxon>Methanobacteriati</taxon>
        <taxon>Methanobacteriota</taxon>
        <taxon>Methanomada group</taxon>
        <taxon>Methanococci</taxon>
        <taxon>Methanococcales</taxon>
        <taxon>Methanococcaceae</taxon>
        <taxon>Methanococcus</taxon>
    </lineage>
</organism>
<dbReference type="Proteomes" id="UP000533207">
    <property type="component" value="Unassembled WGS sequence"/>
</dbReference>
<accession>A0A7J9PD56</accession>
<protein>
    <submittedName>
        <fullName evidence="1">Preprotein translocase subunit Sec63</fullName>
    </submittedName>
</protein>
<evidence type="ECO:0000313" key="2">
    <source>
        <dbReference type="Proteomes" id="UP000533207"/>
    </source>
</evidence>
<dbReference type="EMBL" id="JACDUL010000001">
    <property type="protein sequence ID" value="MBA2861162.1"/>
    <property type="molecule type" value="Genomic_DNA"/>
</dbReference>
<dbReference type="Pfam" id="PF13811">
    <property type="entry name" value="DUF4186"/>
    <property type="match status" value="1"/>
</dbReference>
<evidence type="ECO:0000313" key="1">
    <source>
        <dbReference type="EMBL" id="MBA2861162.1"/>
    </source>
</evidence>
<proteinExistence type="predicted"/>